<evidence type="ECO:0000313" key="2">
    <source>
        <dbReference type="EMBL" id="EMI16873.1"/>
    </source>
</evidence>
<reference evidence="2 3" key="1">
    <citation type="journal article" date="2013" name="Mar. Genomics">
        <title>Expression of sulfatases in Rhodopirellula baltica and the diversity of sulfatases in the genus Rhodopirellula.</title>
        <authorList>
            <person name="Wegner C.E."/>
            <person name="Richter-Heitmann T."/>
            <person name="Klindworth A."/>
            <person name="Klockow C."/>
            <person name="Richter M."/>
            <person name="Achstetter T."/>
            <person name="Glockner F.O."/>
            <person name="Harder J."/>
        </authorList>
    </citation>
    <scope>NUCLEOTIDE SEQUENCE [LARGE SCALE GENOMIC DNA]</scope>
    <source>
        <strain evidence="2 3">SM1</strain>
    </source>
</reference>
<evidence type="ECO:0000259" key="1">
    <source>
        <dbReference type="Pfam" id="PF12770"/>
    </source>
</evidence>
<comment type="caution">
    <text evidence="2">The sequence shown here is derived from an EMBL/GenBank/DDBJ whole genome shotgun (WGS) entry which is preliminary data.</text>
</comment>
<feature type="domain" description="CHAT" evidence="1">
    <location>
        <begin position="579"/>
        <end position="831"/>
    </location>
</feature>
<evidence type="ECO:0000313" key="3">
    <source>
        <dbReference type="Proteomes" id="UP000011991"/>
    </source>
</evidence>
<accession>M5RBL7</accession>
<dbReference type="AlphaFoldDB" id="M5RBL7"/>
<protein>
    <recommendedName>
        <fullName evidence="1">CHAT domain-containing protein</fullName>
    </recommendedName>
</protein>
<proteinExistence type="predicted"/>
<name>M5RBL7_9BACT</name>
<dbReference type="Pfam" id="PF12770">
    <property type="entry name" value="CHAT"/>
    <property type="match status" value="1"/>
</dbReference>
<keyword evidence="3" id="KW-1185">Reference proteome</keyword>
<organism evidence="2 3">
    <name type="scientific">Rhodopirellula maiorica SM1</name>
    <dbReference type="NCBI Taxonomy" id="1265738"/>
    <lineage>
        <taxon>Bacteria</taxon>
        <taxon>Pseudomonadati</taxon>
        <taxon>Planctomycetota</taxon>
        <taxon>Planctomycetia</taxon>
        <taxon>Pirellulales</taxon>
        <taxon>Pirellulaceae</taxon>
        <taxon>Novipirellula</taxon>
    </lineage>
</organism>
<dbReference type="EMBL" id="ANOG01000899">
    <property type="protein sequence ID" value="EMI16873.1"/>
    <property type="molecule type" value="Genomic_DNA"/>
</dbReference>
<dbReference type="InterPro" id="IPR024983">
    <property type="entry name" value="CHAT_dom"/>
</dbReference>
<dbReference type="InterPro" id="IPR041160">
    <property type="entry name" value="LD_cluster2"/>
</dbReference>
<dbReference type="Pfam" id="PF18163">
    <property type="entry name" value="LD_cluster2"/>
    <property type="match status" value="1"/>
</dbReference>
<dbReference type="Proteomes" id="UP000011991">
    <property type="component" value="Unassembled WGS sequence"/>
</dbReference>
<gene>
    <name evidence="2" type="ORF">RMSM_06209</name>
</gene>
<sequence length="837" mass="92103">MGFASGVSVSHFREEDFELGQTFLHLQDATVQITRALIGGGASISYGGGFKIGRATSMSPLLGELIEAYNETAINPAQRLRMFQSANAKLEDIPETVRCHLRHLGKSSDLADARIFNDEELAQLPFGMVYSEMRAVMTAETDARVAIGGQLFPKDADDSSGYGGRFPGIAEEVFRALEAKQPFYLCGGFGGLTRRLAGLMQFSDQVDGFWDERTYGGNRRFTALVWDFDHHPKRSRLQLPPTLLALATSIEKFAAKLGDDDDRWRNFNGLSRQQNEVLWNATDPILLSSLISEGLMRWRSRGIAREGKLRVEAIHGNVTSVTQADVLALPVFDDVDPQGAGAAIDRVTGGMVQQAQSQPGRLIGVRSDQLDVDYLCAVSLGKVSEKVSERDEKMIVVREAITNAAKQIMLTCRSEGFHSLAIVTFGGSTLNRYADAVKAMLKGFQSRPDGLVIKWVEADEDRFGQLLEELRGRKDIDVTTVLKPTQAEPPTSYPWFNLTIKYENGKLDITALPQHSTGTVWTNRVEVDAQTLDDLTAGVGVRNKQTPSAAELKQRGLTLTRLLFGTNVDDFWNHCQNCPIAITLDAAASKIPFEMMRFDNGKIADDAPAIRGGIHRWLAVGGGRMSNSFGRPRLSRKLRVGLVIDPTNNLDGARREGQAIKRTLKAMGSEIQWMSLGDEDQPATRDRVIDMLRQVDVLHYCGHAFFDENDPTQSGLLLAANERLTGQDLSAVTPIPRVIIFNACEAGRVRGESVSPQYESYSLAEMVLRSGVEAFIGTLWEVGDAAAADFAMGVYGGLTGGLTLRDAVTQSRKQLAENHQNDWANYILYGDGRFRLA</sequence>
<dbReference type="PATRIC" id="fig|1265738.3.peg.6180"/>